<comment type="function">
    <text evidence="10 11">Involved in cell wall formation. Catalyzes the final step in the synthesis of UDP-N-acetylmuramoyl-pentapeptide, the precursor of murein.</text>
</comment>
<dbReference type="UniPathway" id="UPA00219"/>
<dbReference type="AlphaFoldDB" id="A0A2A6E347"/>
<feature type="binding site" evidence="10">
    <location>
        <begin position="113"/>
        <end position="119"/>
    </location>
    <ligand>
        <name>ATP</name>
        <dbReference type="ChEBI" id="CHEBI:30616"/>
    </ligand>
</feature>
<evidence type="ECO:0000256" key="7">
    <source>
        <dbReference type="ARBA" id="ARBA00022984"/>
    </source>
</evidence>
<dbReference type="GO" id="GO:0008766">
    <property type="term" value="F:UDP-N-acetylmuramoylalanyl-D-glutamyl-2,6-diaminopimelate-D-alanyl-D-alanine ligase activity"/>
    <property type="evidence" value="ECO:0007669"/>
    <property type="project" value="RHEA"/>
</dbReference>
<comment type="catalytic activity">
    <reaction evidence="10 11">
        <text>D-alanyl-D-alanine + UDP-N-acetyl-alpha-D-muramoyl-L-alanyl-gamma-D-glutamyl-meso-2,6-diaminopimelate + ATP = UDP-N-acetyl-alpha-D-muramoyl-L-alanyl-gamma-D-glutamyl-meso-2,6-diaminopimeloyl-D-alanyl-D-alanine + ADP + phosphate + H(+)</text>
        <dbReference type="Rhea" id="RHEA:28374"/>
        <dbReference type="ChEBI" id="CHEBI:15378"/>
        <dbReference type="ChEBI" id="CHEBI:30616"/>
        <dbReference type="ChEBI" id="CHEBI:43474"/>
        <dbReference type="ChEBI" id="CHEBI:57822"/>
        <dbReference type="ChEBI" id="CHEBI:61386"/>
        <dbReference type="ChEBI" id="CHEBI:83905"/>
        <dbReference type="ChEBI" id="CHEBI:456216"/>
        <dbReference type="EC" id="6.3.2.10"/>
    </reaction>
</comment>
<comment type="pathway">
    <text evidence="10 11">Cell wall biogenesis; peptidoglycan biosynthesis.</text>
</comment>
<dbReference type="EMBL" id="MOXJ01000004">
    <property type="protein sequence ID" value="PDO11187.1"/>
    <property type="molecule type" value="Genomic_DNA"/>
</dbReference>
<dbReference type="Pfam" id="PF02875">
    <property type="entry name" value="Mur_ligase_C"/>
    <property type="match status" value="1"/>
</dbReference>
<protein>
    <recommendedName>
        <fullName evidence="10 11">UDP-N-acetylmuramoyl-tripeptide--D-alanyl-D-alanine ligase</fullName>
        <ecNumber evidence="10 11">6.3.2.10</ecNumber>
    </recommendedName>
    <alternativeName>
        <fullName evidence="10">D-alanyl-D-alanine-adding enzyme</fullName>
    </alternativeName>
</protein>
<feature type="domain" description="Mur ligase central" evidence="14">
    <location>
        <begin position="111"/>
        <end position="301"/>
    </location>
</feature>
<evidence type="ECO:0000256" key="1">
    <source>
        <dbReference type="ARBA" id="ARBA00022490"/>
    </source>
</evidence>
<feature type="domain" description="Mur ligase C-terminal" evidence="13">
    <location>
        <begin position="324"/>
        <end position="450"/>
    </location>
</feature>
<dbReference type="GO" id="GO:0008360">
    <property type="term" value="P:regulation of cell shape"/>
    <property type="evidence" value="ECO:0007669"/>
    <property type="project" value="UniProtKB-KW"/>
</dbReference>
<keyword evidence="3 10" id="KW-0132">Cell division</keyword>
<dbReference type="SUPFAM" id="SSF63418">
    <property type="entry name" value="MurE/MurF N-terminal domain"/>
    <property type="match status" value="1"/>
</dbReference>
<keyword evidence="7 10" id="KW-0573">Peptidoglycan synthesis</keyword>
<dbReference type="SUPFAM" id="SSF53623">
    <property type="entry name" value="MurD-like peptide ligases, catalytic domain"/>
    <property type="match status" value="1"/>
</dbReference>
<dbReference type="GO" id="GO:0071555">
    <property type="term" value="P:cell wall organization"/>
    <property type="evidence" value="ECO:0007669"/>
    <property type="project" value="UniProtKB-KW"/>
</dbReference>
<keyword evidence="6 10" id="KW-0133">Cell shape</keyword>
<proteinExistence type="inferred from homology"/>
<dbReference type="InterPro" id="IPR005863">
    <property type="entry name" value="UDP-N-AcMur_synth"/>
</dbReference>
<keyword evidence="2 10" id="KW-0436">Ligase</keyword>
<keyword evidence="8 10" id="KW-0131">Cell cycle</keyword>
<keyword evidence="9 10" id="KW-0961">Cell wall biogenesis/degradation</keyword>
<dbReference type="Pfam" id="PF08245">
    <property type="entry name" value="Mur_ligase_M"/>
    <property type="match status" value="1"/>
</dbReference>
<dbReference type="InterPro" id="IPR036565">
    <property type="entry name" value="Mur-like_cat_sf"/>
</dbReference>
<accession>A0A2A6E347</accession>
<evidence type="ECO:0000259" key="13">
    <source>
        <dbReference type="Pfam" id="PF02875"/>
    </source>
</evidence>
<dbReference type="InterPro" id="IPR035911">
    <property type="entry name" value="MurE/MurF_N"/>
</dbReference>
<evidence type="ECO:0000256" key="10">
    <source>
        <dbReference type="HAMAP-Rule" id="MF_02019"/>
    </source>
</evidence>
<keyword evidence="5 10" id="KW-0067">ATP-binding</keyword>
<evidence type="ECO:0000256" key="9">
    <source>
        <dbReference type="ARBA" id="ARBA00023316"/>
    </source>
</evidence>
<dbReference type="NCBIfam" id="TIGR01143">
    <property type="entry name" value="murF"/>
    <property type="match status" value="1"/>
</dbReference>
<dbReference type="InterPro" id="IPR000713">
    <property type="entry name" value="Mur_ligase_N"/>
</dbReference>
<dbReference type="SUPFAM" id="SSF53244">
    <property type="entry name" value="MurD-like peptide ligases, peptide-binding domain"/>
    <property type="match status" value="1"/>
</dbReference>
<dbReference type="Pfam" id="PF01225">
    <property type="entry name" value="Mur_ligase"/>
    <property type="match status" value="1"/>
</dbReference>
<dbReference type="GO" id="GO:0047480">
    <property type="term" value="F:UDP-N-acetylmuramoyl-tripeptide-D-alanyl-D-alanine ligase activity"/>
    <property type="evidence" value="ECO:0007669"/>
    <property type="project" value="UniProtKB-UniRule"/>
</dbReference>
<comment type="subcellular location">
    <subcellularLocation>
        <location evidence="10 11">Cytoplasm</location>
    </subcellularLocation>
</comment>
<dbReference type="PANTHER" id="PTHR43024">
    <property type="entry name" value="UDP-N-ACETYLMURAMOYL-TRIPEPTIDE--D-ALANYL-D-ALANINE LIGASE"/>
    <property type="match status" value="1"/>
</dbReference>
<dbReference type="GO" id="GO:0005524">
    <property type="term" value="F:ATP binding"/>
    <property type="evidence" value="ECO:0007669"/>
    <property type="project" value="UniProtKB-UniRule"/>
</dbReference>
<evidence type="ECO:0000256" key="8">
    <source>
        <dbReference type="ARBA" id="ARBA00023306"/>
    </source>
</evidence>
<dbReference type="InterPro" id="IPR036615">
    <property type="entry name" value="Mur_ligase_C_dom_sf"/>
</dbReference>
<name>A0A2A6E347_9BACL</name>
<dbReference type="InterPro" id="IPR013221">
    <property type="entry name" value="Mur_ligase_cen"/>
</dbReference>
<dbReference type="HAMAP" id="MF_02019">
    <property type="entry name" value="MurF"/>
    <property type="match status" value="1"/>
</dbReference>
<evidence type="ECO:0000256" key="6">
    <source>
        <dbReference type="ARBA" id="ARBA00022960"/>
    </source>
</evidence>
<dbReference type="Gene3D" id="3.40.1190.10">
    <property type="entry name" value="Mur-like, catalytic domain"/>
    <property type="match status" value="1"/>
</dbReference>
<evidence type="ECO:0000313" key="16">
    <source>
        <dbReference type="Proteomes" id="UP000243688"/>
    </source>
</evidence>
<comment type="caution">
    <text evidence="15">The sequence shown here is derived from an EMBL/GenBank/DDBJ whole genome shotgun (WGS) entry which is preliminary data.</text>
</comment>
<keyword evidence="1 10" id="KW-0963">Cytoplasm</keyword>
<sequence>MIRRTLRQIAEMSGGRLAEEANADTPVAGVSIDSRTIAPGNLFIPFVGTSHDGHSFVPEAIRKGAAAFCWQTDHGEPPDGAPAVLIDDAQTALMRLAAAYRRELQIRVVGVTGSNGKTTTKDMIAAVLGTTYRVQKTRENQNSHIGLPLSVLALEETTEVAVLEMGMRARGEIAELSKIARPDVAVITCIGEAHLERLGSREAIARAKLEILEGLREDGLFVYPGDEPLIRRLLAEAPRPSGMVSIRFGESADGSCDLFPIALMQETAGTHFVGNWAGSPHFYVPLPGRHHVRNALAALAVGKWLGVSDADAARGLRHAELTGMRTTLVRGASGLTILDDAYNANPTSMHAALDLLAELRGFSRKFVVFGDMLELGPEEERYHREIGRRFSPDVVQGVFTVGELAALAAEEAKRRYPDQLVRAYYDCAKLIDDLLAVVDPGDVVLVKGSRAMRLEQVVEVLRRWPGRD</sequence>
<dbReference type="GO" id="GO:0051301">
    <property type="term" value="P:cell division"/>
    <property type="evidence" value="ECO:0007669"/>
    <property type="project" value="UniProtKB-KW"/>
</dbReference>
<dbReference type="Proteomes" id="UP000243688">
    <property type="component" value="Unassembled WGS sequence"/>
</dbReference>
<dbReference type="InterPro" id="IPR004101">
    <property type="entry name" value="Mur_ligase_C"/>
</dbReference>
<reference evidence="15 16" key="1">
    <citation type="submission" date="2016-12" db="EMBL/GenBank/DDBJ databases">
        <title>Candidatus Reconcilibacillus cellulovorans genome.</title>
        <authorList>
            <person name="Kolinko S."/>
            <person name="Wu Y.-W."/>
            <person name="Tachea F."/>
            <person name="Denzel E."/>
            <person name="Hiras J."/>
            <person name="Baecker N."/>
            <person name="Chan L.J."/>
            <person name="Eichorst S.A."/>
            <person name="Frey D."/>
            <person name="Adams P.D."/>
            <person name="Pray T."/>
            <person name="Tanjore D."/>
            <person name="Petzold C.J."/>
            <person name="Gladden J.M."/>
            <person name="Simmons B.A."/>
            <person name="Singer S.W."/>
        </authorList>
    </citation>
    <scope>NUCLEOTIDE SEQUENCE [LARGE SCALE GENOMIC DNA]</scope>
    <source>
        <strain evidence="15">JTherm</strain>
    </source>
</reference>
<gene>
    <name evidence="10" type="primary">murF</name>
    <name evidence="15" type="ORF">BLM47_03020</name>
</gene>
<evidence type="ECO:0000313" key="15">
    <source>
        <dbReference type="EMBL" id="PDO11187.1"/>
    </source>
</evidence>
<dbReference type="PANTHER" id="PTHR43024:SF1">
    <property type="entry name" value="UDP-N-ACETYLMURAMOYL-TRIPEPTIDE--D-ALANYL-D-ALANINE LIGASE"/>
    <property type="match status" value="1"/>
</dbReference>
<keyword evidence="4 10" id="KW-0547">Nucleotide-binding</keyword>
<dbReference type="Gene3D" id="3.40.1390.10">
    <property type="entry name" value="MurE/MurF, N-terminal domain"/>
    <property type="match status" value="1"/>
</dbReference>
<dbReference type="InterPro" id="IPR051046">
    <property type="entry name" value="MurCDEF_CellWall_CoF430Synth"/>
</dbReference>
<feature type="domain" description="Mur ligase N-terminal catalytic" evidence="12">
    <location>
        <begin position="27"/>
        <end position="100"/>
    </location>
</feature>
<evidence type="ECO:0000256" key="5">
    <source>
        <dbReference type="ARBA" id="ARBA00022840"/>
    </source>
</evidence>
<dbReference type="GO" id="GO:0005737">
    <property type="term" value="C:cytoplasm"/>
    <property type="evidence" value="ECO:0007669"/>
    <property type="project" value="UniProtKB-SubCell"/>
</dbReference>
<dbReference type="EC" id="6.3.2.10" evidence="10 11"/>
<dbReference type="Gene3D" id="3.90.190.20">
    <property type="entry name" value="Mur ligase, C-terminal domain"/>
    <property type="match status" value="1"/>
</dbReference>
<evidence type="ECO:0000256" key="4">
    <source>
        <dbReference type="ARBA" id="ARBA00022741"/>
    </source>
</evidence>
<organism evidence="15 16">
    <name type="scientific">Candidatus Reconcilbacillus cellulovorans</name>
    <dbReference type="NCBI Taxonomy" id="1906605"/>
    <lineage>
        <taxon>Bacteria</taxon>
        <taxon>Bacillati</taxon>
        <taxon>Bacillota</taxon>
        <taxon>Bacilli</taxon>
        <taxon>Bacillales</taxon>
        <taxon>Paenibacillaceae</taxon>
        <taxon>Candidatus Reconcilbacillus</taxon>
    </lineage>
</organism>
<evidence type="ECO:0000256" key="11">
    <source>
        <dbReference type="RuleBase" id="RU004136"/>
    </source>
</evidence>
<evidence type="ECO:0000259" key="12">
    <source>
        <dbReference type="Pfam" id="PF01225"/>
    </source>
</evidence>
<evidence type="ECO:0000256" key="3">
    <source>
        <dbReference type="ARBA" id="ARBA00022618"/>
    </source>
</evidence>
<evidence type="ECO:0000259" key="14">
    <source>
        <dbReference type="Pfam" id="PF08245"/>
    </source>
</evidence>
<evidence type="ECO:0000256" key="2">
    <source>
        <dbReference type="ARBA" id="ARBA00022598"/>
    </source>
</evidence>
<dbReference type="GO" id="GO:0009252">
    <property type="term" value="P:peptidoglycan biosynthetic process"/>
    <property type="evidence" value="ECO:0007669"/>
    <property type="project" value="UniProtKB-UniRule"/>
</dbReference>
<comment type="similarity">
    <text evidence="10">Belongs to the MurCDEF family. MurF subfamily.</text>
</comment>